<dbReference type="Proteomes" id="UP000554286">
    <property type="component" value="Unassembled WGS sequence"/>
</dbReference>
<dbReference type="RefSeq" id="WP_184043710.1">
    <property type="nucleotide sequence ID" value="NZ_JACIGK010000009.1"/>
</dbReference>
<feature type="region of interest" description="Disordered" evidence="1">
    <location>
        <begin position="187"/>
        <end position="218"/>
    </location>
</feature>
<comment type="caution">
    <text evidence="3">The sequence shown here is derived from an EMBL/GenBank/DDBJ whole genome shotgun (WGS) entry which is preliminary data.</text>
</comment>
<keyword evidence="4" id="KW-1185">Reference proteome</keyword>
<feature type="compositionally biased region" description="Pro residues" evidence="1">
    <location>
        <begin position="197"/>
        <end position="207"/>
    </location>
</feature>
<proteinExistence type="predicted"/>
<dbReference type="EMBL" id="JACIGK010000009">
    <property type="protein sequence ID" value="MBB4265892.1"/>
    <property type="molecule type" value="Genomic_DNA"/>
</dbReference>
<protein>
    <submittedName>
        <fullName evidence="3">Uncharacterized protein</fullName>
    </submittedName>
</protein>
<evidence type="ECO:0000313" key="3">
    <source>
        <dbReference type="EMBL" id="MBB4265892.1"/>
    </source>
</evidence>
<evidence type="ECO:0000256" key="2">
    <source>
        <dbReference type="SAM" id="SignalP"/>
    </source>
</evidence>
<feature type="chain" id="PRO_5031557399" evidence="2">
    <location>
        <begin position="28"/>
        <end position="218"/>
    </location>
</feature>
<evidence type="ECO:0000256" key="1">
    <source>
        <dbReference type="SAM" id="MobiDB-lite"/>
    </source>
</evidence>
<feature type="signal peptide" evidence="2">
    <location>
        <begin position="1"/>
        <end position="27"/>
    </location>
</feature>
<feature type="compositionally biased region" description="Acidic residues" evidence="1">
    <location>
        <begin position="208"/>
        <end position="218"/>
    </location>
</feature>
<accession>A0A7W6W9Y2</accession>
<organism evidence="3 4">
    <name type="scientific">Roseospira visakhapatnamensis</name>
    <dbReference type="NCBI Taxonomy" id="390880"/>
    <lineage>
        <taxon>Bacteria</taxon>
        <taxon>Pseudomonadati</taxon>
        <taxon>Pseudomonadota</taxon>
        <taxon>Alphaproteobacteria</taxon>
        <taxon>Rhodospirillales</taxon>
        <taxon>Rhodospirillaceae</taxon>
        <taxon>Roseospira</taxon>
    </lineage>
</organism>
<feature type="region of interest" description="Disordered" evidence="1">
    <location>
        <begin position="104"/>
        <end position="125"/>
    </location>
</feature>
<name>A0A7W6W9Y2_9PROT</name>
<sequence>MRAVILILLTVLALSGMSGGMVTPAWTAEDDALGDAGSAYCGAVARQCGLACQGGTEPGSAASAACEARCAVERAACEAQDALSGVEPWLDDKAEKLDRFMDGFEADPEADPGDPGAVPSPGERTSEACRAARDQCMSRCDARFGDDYARSGCESVCALNRATCEATAGLETARPLIEREAERLQDFFDALRGHGDTPPPPPPPLDAPDPDGDGILDI</sequence>
<gene>
    <name evidence="3" type="ORF">GGD89_001517</name>
</gene>
<dbReference type="AlphaFoldDB" id="A0A7W6W9Y2"/>
<keyword evidence="2" id="KW-0732">Signal</keyword>
<reference evidence="3 4" key="1">
    <citation type="submission" date="2020-08" db="EMBL/GenBank/DDBJ databases">
        <title>Genome sequencing of Purple Non-Sulfur Bacteria from various extreme environments.</title>
        <authorList>
            <person name="Mayer M."/>
        </authorList>
    </citation>
    <scope>NUCLEOTIDE SEQUENCE [LARGE SCALE GENOMIC DNA]</scope>
    <source>
        <strain evidence="3 4">JA131</strain>
    </source>
</reference>
<evidence type="ECO:0000313" key="4">
    <source>
        <dbReference type="Proteomes" id="UP000554286"/>
    </source>
</evidence>